<dbReference type="CDD" id="cd00082">
    <property type="entry name" value="HisKA"/>
    <property type="match status" value="1"/>
</dbReference>
<gene>
    <name evidence="10" type="ORF">GS429_16065</name>
</gene>
<dbReference type="EMBL" id="WUYX01000053">
    <property type="protein sequence ID" value="MXV63543.1"/>
    <property type="molecule type" value="Genomic_DNA"/>
</dbReference>
<feature type="domain" description="PAC" evidence="9">
    <location>
        <begin position="651"/>
        <end position="713"/>
    </location>
</feature>
<dbReference type="InterPro" id="IPR052162">
    <property type="entry name" value="Sensor_kinase/Photoreceptor"/>
</dbReference>
<dbReference type="InterPro" id="IPR005467">
    <property type="entry name" value="His_kinase_dom"/>
</dbReference>
<dbReference type="SUPFAM" id="SSF55874">
    <property type="entry name" value="ATPase domain of HSP90 chaperone/DNA topoisomerase II/histidine kinase"/>
    <property type="match status" value="1"/>
</dbReference>
<keyword evidence="11" id="KW-1185">Reference proteome</keyword>
<dbReference type="SUPFAM" id="SSF55781">
    <property type="entry name" value="GAF domain-like"/>
    <property type="match status" value="2"/>
</dbReference>
<dbReference type="EC" id="2.7.13.3" evidence="2"/>
<comment type="caution">
    <text evidence="10">The sequence shown here is derived from an EMBL/GenBank/DDBJ whole genome shotgun (WGS) entry which is preliminary data.</text>
</comment>
<protein>
    <recommendedName>
        <fullName evidence="2">histidine kinase</fullName>
        <ecNumber evidence="2">2.7.13.3</ecNumber>
    </recommendedName>
</protein>
<dbReference type="InterPro" id="IPR036890">
    <property type="entry name" value="HATPase_C_sf"/>
</dbReference>
<dbReference type="FunFam" id="3.30.565.10:FF:000006">
    <property type="entry name" value="Sensor histidine kinase WalK"/>
    <property type="match status" value="1"/>
</dbReference>
<dbReference type="PRINTS" id="PR00344">
    <property type="entry name" value="BCTRLSENSOR"/>
</dbReference>
<dbReference type="InterPro" id="IPR036097">
    <property type="entry name" value="HisK_dim/P_sf"/>
</dbReference>
<dbReference type="InterPro" id="IPR029016">
    <property type="entry name" value="GAF-like_dom_sf"/>
</dbReference>
<dbReference type="Gene3D" id="3.30.450.40">
    <property type="match status" value="2"/>
</dbReference>
<feature type="domain" description="PAC" evidence="9">
    <location>
        <begin position="793"/>
        <end position="844"/>
    </location>
</feature>
<dbReference type="SMART" id="SM00086">
    <property type="entry name" value="PAC"/>
    <property type="match status" value="2"/>
</dbReference>
<dbReference type="PANTHER" id="PTHR43304:SF1">
    <property type="entry name" value="PAC DOMAIN-CONTAINING PROTEIN"/>
    <property type="match status" value="1"/>
</dbReference>
<organism evidence="10 11">
    <name type="scientific">Natronorubrum halalkaliphilum</name>
    <dbReference type="NCBI Taxonomy" id="2691917"/>
    <lineage>
        <taxon>Archaea</taxon>
        <taxon>Methanobacteriati</taxon>
        <taxon>Methanobacteriota</taxon>
        <taxon>Stenosarchaea group</taxon>
        <taxon>Halobacteria</taxon>
        <taxon>Halobacteriales</taxon>
        <taxon>Natrialbaceae</taxon>
        <taxon>Natronorubrum</taxon>
    </lineage>
</organism>
<evidence type="ECO:0000259" key="8">
    <source>
        <dbReference type="PROSITE" id="PS50112"/>
    </source>
</evidence>
<feature type="domain" description="PAC" evidence="9">
    <location>
        <begin position="263"/>
        <end position="315"/>
    </location>
</feature>
<accession>A0A6B0VQU0</accession>
<dbReference type="Pfam" id="PF02518">
    <property type="entry name" value="HATPase_c"/>
    <property type="match status" value="1"/>
</dbReference>
<dbReference type="InterPro" id="IPR000700">
    <property type="entry name" value="PAS-assoc_C"/>
</dbReference>
<dbReference type="PROSITE" id="PS50113">
    <property type="entry name" value="PAC"/>
    <property type="match status" value="3"/>
</dbReference>
<evidence type="ECO:0000256" key="6">
    <source>
        <dbReference type="SAM" id="MobiDB-lite"/>
    </source>
</evidence>
<dbReference type="Proteomes" id="UP000434101">
    <property type="component" value="Unassembled WGS sequence"/>
</dbReference>
<name>A0A6B0VQU0_9EURY</name>
<dbReference type="Pfam" id="PF01590">
    <property type="entry name" value="GAF"/>
    <property type="match status" value="2"/>
</dbReference>
<dbReference type="AlphaFoldDB" id="A0A6B0VQU0"/>
<feature type="domain" description="Histidine kinase" evidence="7">
    <location>
        <begin position="862"/>
        <end position="1075"/>
    </location>
</feature>
<feature type="region of interest" description="Disordered" evidence="6">
    <location>
        <begin position="1056"/>
        <end position="1090"/>
    </location>
</feature>
<dbReference type="InterPro" id="IPR003018">
    <property type="entry name" value="GAF"/>
</dbReference>
<dbReference type="Gene3D" id="3.30.565.10">
    <property type="entry name" value="Histidine kinase-like ATPase, C-terminal domain"/>
    <property type="match status" value="1"/>
</dbReference>
<dbReference type="InterPro" id="IPR013656">
    <property type="entry name" value="PAS_4"/>
</dbReference>
<comment type="catalytic activity">
    <reaction evidence="1">
        <text>ATP + protein L-histidine = ADP + protein N-phospho-L-histidine.</text>
        <dbReference type="EC" id="2.7.13.3"/>
    </reaction>
</comment>
<dbReference type="SMART" id="SM00388">
    <property type="entry name" value="HisKA"/>
    <property type="match status" value="1"/>
</dbReference>
<evidence type="ECO:0000313" key="11">
    <source>
        <dbReference type="Proteomes" id="UP000434101"/>
    </source>
</evidence>
<dbReference type="PROSITE" id="PS50109">
    <property type="entry name" value="HIS_KIN"/>
    <property type="match status" value="1"/>
</dbReference>
<dbReference type="Pfam" id="PF08448">
    <property type="entry name" value="PAS_4"/>
    <property type="match status" value="3"/>
</dbReference>
<evidence type="ECO:0000256" key="5">
    <source>
        <dbReference type="ARBA" id="ARBA00022777"/>
    </source>
</evidence>
<dbReference type="CDD" id="cd00130">
    <property type="entry name" value="PAS"/>
    <property type="match status" value="3"/>
</dbReference>
<dbReference type="Pfam" id="PF00512">
    <property type="entry name" value="HisKA"/>
    <property type="match status" value="1"/>
</dbReference>
<dbReference type="SMART" id="SM00065">
    <property type="entry name" value="GAF"/>
    <property type="match status" value="2"/>
</dbReference>
<dbReference type="InterPro" id="IPR003594">
    <property type="entry name" value="HATPase_dom"/>
</dbReference>
<dbReference type="PROSITE" id="PS50112">
    <property type="entry name" value="PAS"/>
    <property type="match status" value="3"/>
</dbReference>
<keyword evidence="3" id="KW-0597">Phosphoprotein</keyword>
<dbReference type="Gene3D" id="3.30.450.20">
    <property type="entry name" value="PAS domain"/>
    <property type="match status" value="4"/>
</dbReference>
<dbReference type="NCBIfam" id="TIGR00229">
    <property type="entry name" value="sensory_box"/>
    <property type="match status" value="3"/>
</dbReference>
<proteinExistence type="predicted"/>
<dbReference type="InterPro" id="IPR000014">
    <property type="entry name" value="PAS"/>
</dbReference>
<dbReference type="SMART" id="SM00091">
    <property type="entry name" value="PAS"/>
    <property type="match status" value="4"/>
</dbReference>
<dbReference type="Pfam" id="PF13426">
    <property type="entry name" value="PAS_9"/>
    <property type="match status" value="1"/>
</dbReference>
<dbReference type="RefSeq" id="WP_160066354.1">
    <property type="nucleotide sequence ID" value="NZ_WUYX01000053.1"/>
</dbReference>
<dbReference type="Gene3D" id="1.10.287.130">
    <property type="match status" value="1"/>
</dbReference>
<evidence type="ECO:0000256" key="4">
    <source>
        <dbReference type="ARBA" id="ARBA00022679"/>
    </source>
</evidence>
<dbReference type="InterPro" id="IPR003661">
    <property type="entry name" value="HisK_dim/P_dom"/>
</dbReference>
<dbReference type="InterPro" id="IPR001610">
    <property type="entry name" value="PAC"/>
</dbReference>
<evidence type="ECO:0000259" key="7">
    <source>
        <dbReference type="PROSITE" id="PS50109"/>
    </source>
</evidence>
<dbReference type="InterPro" id="IPR004358">
    <property type="entry name" value="Sig_transdc_His_kin-like_C"/>
</dbReference>
<dbReference type="SMART" id="SM00387">
    <property type="entry name" value="HATPase_c"/>
    <property type="match status" value="1"/>
</dbReference>
<dbReference type="SUPFAM" id="SSF47384">
    <property type="entry name" value="Homodimeric domain of signal transducing histidine kinase"/>
    <property type="match status" value="1"/>
</dbReference>
<dbReference type="SUPFAM" id="SSF55785">
    <property type="entry name" value="PYP-like sensor domain (PAS domain)"/>
    <property type="match status" value="4"/>
</dbReference>
<keyword evidence="5" id="KW-0418">Kinase</keyword>
<reference evidence="10 11" key="1">
    <citation type="submission" date="2020-01" db="EMBL/GenBank/DDBJ databases">
        <title>Natronorubrum sp. JWXQ-INN 674 isolated from Inner Mongolia Autonomous Region of China.</title>
        <authorList>
            <person name="Xue Q."/>
        </authorList>
    </citation>
    <scope>NUCLEOTIDE SEQUENCE [LARGE SCALE GENOMIC DNA]</scope>
    <source>
        <strain evidence="10 11">JWXQ-INN-674</strain>
    </source>
</reference>
<sequence length="1090" mass="122693">MATSDPPTGQLRSRVRQQEVVAELGQQALESSDIDSLLTDAVNAVRETLDADHGAIFEVRPEDDAVSLRRGIGWGDDLTGSATIATDSDSQVGYTLAAEGPVAVENVETEDRFSVTDLLADHDVTSGISAVIGSVEEPWGVISAHTTDRREFTEHDLSFVENVANIVASAIENRRAHRSQQIEAAFTDRIVETSPMGITVITDDGEVSFANERAEEIFGRSRDEITSLRHDAPDWDARDEAGDPVPESEMPFRQVVDCGESVYNVELNVRQPDGTRVWISVNGAPLGTSGDEVQKAVFAIEDITERKRLEGELETTVDRITDAFFGLDAEWTITYVNDRARALIDPDDEGLIGRTLWEAFPAAVDSTFETEYRHAMKTQEPTSFEEYFPPLETWFEVHAYPSQTGLSVYFRDVSERKRVERELHENNRTLQRLYSITADRELTFEQKVQQLLELGRERLGLDVGFMADIDERDDRFEVVYVTGDDDRLEPGSISSLSETYCRRTIEADELLVLTNAPEEGWADDHAYEKWDFDSYLGGQIRVDGELYGTLCFADDAARSTAFTPAERSFVELVTQWLSYELERQQYRRELEVSERRYRTLVEHFPNGIVALFDDDLQYTLAGGQILDEIDTSVDDFVGQTVRERYEGETRATFESNLRAALAGEQTSFEYRLHGREWLAYTVPVADEQGDVFAGMIMVQDVTDRKEQERKLREREARLERFKKYTDDVLNAIDDVFYVLGEDGSFQRWNETLCDVTGYTDAEVDSMTPLDFFAGADQERIATAIQDVFETGNARVEADVVTRDGETIPYEFIATGLENPAGNTVLAGIGRDISERKENQRRLEELVSDLESSNERLEQFAYAASHDLQEPLRMVSSYLRLVERRYADELDADGEEFIEYAVDGAERMQEMINGLLAYSRIDTQGDPFEVVDTEAVLEDVLTDLEVRIEETDAEITVESLPAVYGDPDQLRQVFQNLLDNAITYAGEQTPRISVFAEKNGQEWSISVRDRGIGIDPADSDRIFQVFDRLHSIEEYPGTGIGLAVCQRIVERHDGDIRVESEPGEGSTFSVTLPAPPETGEPGPTKTCDSNE</sequence>
<evidence type="ECO:0000256" key="2">
    <source>
        <dbReference type="ARBA" id="ARBA00012438"/>
    </source>
</evidence>
<feature type="domain" description="PAS" evidence="8">
    <location>
        <begin position="183"/>
        <end position="225"/>
    </location>
</feature>
<keyword evidence="4" id="KW-0808">Transferase</keyword>
<feature type="domain" description="PAS" evidence="8">
    <location>
        <begin position="721"/>
        <end position="791"/>
    </location>
</feature>
<dbReference type="InterPro" id="IPR035965">
    <property type="entry name" value="PAS-like_dom_sf"/>
</dbReference>
<evidence type="ECO:0000256" key="3">
    <source>
        <dbReference type="ARBA" id="ARBA00022553"/>
    </source>
</evidence>
<dbReference type="GO" id="GO:0000155">
    <property type="term" value="F:phosphorelay sensor kinase activity"/>
    <property type="evidence" value="ECO:0007669"/>
    <property type="project" value="InterPro"/>
</dbReference>
<evidence type="ECO:0000313" key="10">
    <source>
        <dbReference type="EMBL" id="MXV63543.1"/>
    </source>
</evidence>
<dbReference type="PANTHER" id="PTHR43304">
    <property type="entry name" value="PHYTOCHROME-LIKE PROTEIN CPH1"/>
    <property type="match status" value="1"/>
</dbReference>
<dbReference type="OrthoDB" id="342253at2157"/>
<feature type="domain" description="PAS" evidence="8">
    <location>
        <begin position="309"/>
        <end position="379"/>
    </location>
</feature>
<evidence type="ECO:0000256" key="1">
    <source>
        <dbReference type="ARBA" id="ARBA00000085"/>
    </source>
</evidence>
<evidence type="ECO:0000259" key="9">
    <source>
        <dbReference type="PROSITE" id="PS50113"/>
    </source>
</evidence>